<accession>A0A7V2ATG9</accession>
<gene>
    <name evidence="1" type="ORF">ENO08_00655</name>
</gene>
<name>A0A7V2ATG9_UNCEI</name>
<sequence>MASRREGTGVNRRRHIATTLVTGLLLLVFLSVACLAKKDEKPPELYIEKPSVDLGEFMEGEDIEYTFTVSNRGEGELHILNVRPG</sequence>
<dbReference type="EMBL" id="DSEC01000050">
    <property type="protein sequence ID" value="HER42954.1"/>
    <property type="molecule type" value="Genomic_DNA"/>
</dbReference>
<dbReference type="AlphaFoldDB" id="A0A7V2ATG9"/>
<dbReference type="PROSITE" id="PS51257">
    <property type="entry name" value="PROKAR_LIPOPROTEIN"/>
    <property type="match status" value="1"/>
</dbReference>
<proteinExistence type="predicted"/>
<dbReference type="Proteomes" id="UP000886069">
    <property type="component" value="Unassembled WGS sequence"/>
</dbReference>
<protein>
    <submittedName>
        <fullName evidence="1">DUF1573 domain-containing protein</fullName>
    </submittedName>
</protein>
<organism evidence="1">
    <name type="scientific">Eiseniibacteriota bacterium</name>
    <dbReference type="NCBI Taxonomy" id="2212470"/>
    <lineage>
        <taxon>Bacteria</taxon>
        <taxon>Candidatus Eiseniibacteriota</taxon>
    </lineage>
</organism>
<comment type="caution">
    <text evidence="1">The sequence shown here is derived from an EMBL/GenBank/DDBJ whole genome shotgun (WGS) entry which is preliminary data.</text>
</comment>
<evidence type="ECO:0000313" key="1">
    <source>
        <dbReference type="EMBL" id="HER42954.1"/>
    </source>
</evidence>
<reference evidence="1" key="1">
    <citation type="journal article" date="2020" name="mSystems">
        <title>Genome- and Community-Level Interaction Insights into Carbon Utilization and Element Cycling Functions of Hydrothermarchaeota in Hydrothermal Sediment.</title>
        <authorList>
            <person name="Zhou Z."/>
            <person name="Liu Y."/>
            <person name="Xu W."/>
            <person name="Pan J."/>
            <person name="Luo Z.H."/>
            <person name="Li M."/>
        </authorList>
    </citation>
    <scope>NUCLEOTIDE SEQUENCE [LARGE SCALE GENOMIC DNA]</scope>
    <source>
        <strain evidence="1">SpSt-1233</strain>
    </source>
</reference>